<sequence length="252" mass="26273">MLAELARGSASAMAVGAPRARAYVAHARAMHATAPPAKGDTRAMAVRLAQGSTRAVAAAARLARGSARAMAVAVRFARSSAVTGAVAVTAHFTRGSASAVAMAASLARGSARAVAVATRSTKGSIGAVAVRRVRSAPVQSEVPPPPLGQAQDRTAHNPTGRRPQKAKPSNEKRRPPPRPQTRRPIPHLLTPKPNHATIAPDTDIPQHLKPQNEPRRPIPGPLLSHTHRAPRSHALGSAHPDAHPGDRRAPRP</sequence>
<reference evidence="2 3" key="1">
    <citation type="journal article" date="2015" name="Genome Biol. Evol.">
        <title>Comparative Genomics of a Bacterivorous Green Alga Reveals Evolutionary Causalities and Consequences of Phago-Mixotrophic Mode of Nutrition.</title>
        <authorList>
            <person name="Burns J.A."/>
            <person name="Paasch A."/>
            <person name="Narechania A."/>
            <person name="Kim E."/>
        </authorList>
    </citation>
    <scope>NUCLEOTIDE SEQUENCE [LARGE SCALE GENOMIC DNA]</scope>
    <source>
        <strain evidence="2 3">PLY_AMNH</strain>
    </source>
</reference>
<dbReference type="AlphaFoldDB" id="A0AAE0FET2"/>
<organism evidence="2 3">
    <name type="scientific">Cymbomonas tetramitiformis</name>
    <dbReference type="NCBI Taxonomy" id="36881"/>
    <lineage>
        <taxon>Eukaryota</taxon>
        <taxon>Viridiplantae</taxon>
        <taxon>Chlorophyta</taxon>
        <taxon>Pyramimonadophyceae</taxon>
        <taxon>Pyramimonadales</taxon>
        <taxon>Pyramimonadaceae</taxon>
        <taxon>Cymbomonas</taxon>
    </lineage>
</organism>
<evidence type="ECO:0000313" key="3">
    <source>
        <dbReference type="Proteomes" id="UP001190700"/>
    </source>
</evidence>
<dbReference type="Proteomes" id="UP001190700">
    <property type="component" value="Unassembled WGS sequence"/>
</dbReference>
<evidence type="ECO:0000256" key="1">
    <source>
        <dbReference type="SAM" id="MobiDB-lite"/>
    </source>
</evidence>
<feature type="compositionally biased region" description="Basic and acidic residues" evidence="1">
    <location>
        <begin position="240"/>
        <end position="252"/>
    </location>
</feature>
<feature type="region of interest" description="Disordered" evidence="1">
    <location>
        <begin position="134"/>
        <end position="252"/>
    </location>
</feature>
<protein>
    <submittedName>
        <fullName evidence="2">Uncharacterized protein</fullName>
    </submittedName>
</protein>
<evidence type="ECO:0000313" key="2">
    <source>
        <dbReference type="EMBL" id="KAK3258384.1"/>
    </source>
</evidence>
<comment type="caution">
    <text evidence="2">The sequence shown here is derived from an EMBL/GenBank/DDBJ whole genome shotgun (WGS) entry which is preliminary data.</text>
</comment>
<proteinExistence type="predicted"/>
<name>A0AAE0FET2_9CHLO</name>
<feature type="compositionally biased region" description="Basic and acidic residues" evidence="1">
    <location>
        <begin position="204"/>
        <end position="216"/>
    </location>
</feature>
<gene>
    <name evidence="2" type="ORF">CYMTET_32570</name>
</gene>
<keyword evidence="3" id="KW-1185">Reference proteome</keyword>
<accession>A0AAE0FET2</accession>
<dbReference type="EMBL" id="LGRX02019570">
    <property type="protein sequence ID" value="KAK3258384.1"/>
    <property type="molecule type" value="Genomic_DNA"/>
</dbReference>